<name>A0A0C9VZT1_SPHS4</name>
<feature type="region of interest" description="Disordered" evidence="1">
    <location>
        <begin position="1"/>
        <end position="91"/>
    </location>
</feature>
<proteinExistence type="predicted"/>
<feature type="compositionally biased region" description="Basic and acidic residues" evidence="1">
    <location>
        <begin position="16"/>
        <end position="38"/>
    </location>
</feature>
<evidence type="ECO:0000256" key="1">
    <source>
        <dbReference type="SAM" id="MobiDB-lite"/>
    </source>
</evidence>
<sequence length="91" mass="10254">MTPSPRTPSQAQKRKGPPEFRHLPAERAKKLKKEWIEKKKIKGKWKAQTRKEGVQDASLSFPVEENVNPTTRNASPQQSDGEDESSSATPK</sequence>
<feature type="compositionally biased region" description="Polar residues" evidence="1">
    <location>
        <begin position="1"/>
        <end position="11"/>
    </location>
</feature>
<evidence type="ECO:0000313" key="2">
    <source>
        <dbReference type="EMBL" id="KIJ44091.1"/>
    </source>
</evidence>
<evidence type="ECO:0008006" key="4">
    <source>
        <dbReference type="Google" id="ProtNLM"/>
    </source>
</evidence>
<protein>
    <recommendedName>
        <fullName evidence="4">rRNA-processing protein FYV7</fullName>
    </recommendedName>
</protein>
<feature type="compositionally biased region" description="Polar residues" evidence="1">
    <location>
        <begin position="67"/>
        <end position="79"/>
    </location>
</feature>
<evidence type="ECO:0000313" key="3">
    <source>
        <dbReference type="Proteomes" id="UP000054279"/>
    </source>
</evidence>
<gene>
    <name evidence="2" type="ORF">M422DRAFT_252582</name>
</gene>
<dbReference type="Proteomes" id="UP000054279">
    <property type="component" value="Unassembled WGS sequence"/>
</dbReference>
<organism evidence="2 3">
    <name type="scientific">Sphaerobolus stellatus (strain SS14)</name>
    <dbReference type="NCBI Taxonomy" id="990650"/>
    <lineage>
        <taxon>Eukaryota</taxon>
        <taxon>Fungi</taxon>
        <taxon>Dikarya</taxon>
        <taxon>Basidiomycota</taxon>
        <taxon>Agaricomycotina</taxon>
        <taxon>Agaricomycetes</taxon>
        <taxon>Phallomycetidae</taxon>
        <taxon>Geastrales</taxon>
        <taxon>Sphaerobolaceae</taxon>
        <taxon>Sphaerobolus</taxon>
    </lineage>
</organism>
<dbReference type="HOGENOM" id="CLU_2428471_0_0_1"/>
<accession>A0A0C9VZT1</accession>
<dbReference type="EMBL" id="KN837119">
    <property type="protein sequence ID" value="KIJ44091.1"/>
    <property type="molecule type" value="Genomic_DNA"/>
</dbReference>
<feature type="compositionally biased region" description="Basic residues" evidence="1">
    <location>
        <begin position="39"/>
        <end position="48"/>
    </location>
</feature>
<reference evidence="2 3" key="1">
    <citation type="submission" date="2014-06" db="EMBL/GenBank/DDBJ databases">
        <title>Evolutionary Origins and Diversification of the Mycorrhizal Mutualists.</title>
        <authorList>
            <consortium name="DOE Joint Genome Institute"/>
            <consortium name="Mycorrhizal Genomics Consortium"/>
            <person name="Kohler A."/>
            <person name="Kuo A."/>
            <person name="Nagy L.G."/>
            <person name="Floudas D."/>
            <person name="Copeland A."/>
            <person name="Barry K.W."/>
            <person name="Cichocki N."/>
            <person name="Veneault-Fourrey C."/>
            <person name="LaButti K."/>
            <person name="Lindquist E.A."/>
            <person name="Lipzen A."/>
            <person name="Lundell T."/>
            <person name="Morin E."/>
            <person name="Murat C."/>
            <person name="Riley R."/>
            <person name="Ohm R."/>
            <person name="Sun H."/>
            <person name="Tunlid A."/>
            <person name="Henrissat B."/>
            <person name="Grigoriev I.V."/>
            <person name="Hibbett D.S."/>
            <person name="Martin F."/>
        </authorList>
    </citation>
    <scope>NUCLEOTIDE SEQUENCE [LARGE SCALE GENOMIC DNA]</scope>
    <source>
        <strain evidence="2 3">SS14</strain>
    </source>
</reference>
<keyword evidence="3" id="KW-1185">Reference proteome</keyword>
<dbReference type="AlphaFoldDB" id="A0A0C9VZT1"/>